<comment type="caution">
    <text evidence="2">The sequence shown here is derived from an EMBL/GenBank/DDBJ whole genome shotgun (WGS) entry which is preliminary data.</text>
</comment>
<dbReference type="EMBL" id="JBFXLQ010000007">
    <property type="protein sequence ID" value="KAL2870052.1"/>
    <property type="molecule type" value="Genomic_DNA"/>
</dbReference>
<evidence type="ECO:0000313" key="2">
    <source>
        <dbReference type="EMBL" id="KAL2870052.1"/>
    </source>
</evidence>
<gene>
    <name evidence="2" type="ORF">BJX67DRAFT_304128</name>
</gene>
<proteinExistence type="predicted"/>
<sequence length="546" mass="60809">MEGPLKRRRLPPSCSPRPESDDGSHEVDIQEARAQNDLRLKSIFEDIFEKYGRDFTDVGDEIDLQTGKILVNNGHIHALEGRDNADTIGDWLTDPETSGPPCERGKSTSNDNSRHRLDSRPPESRRAGSRLSQLLLGPEKPRETTDEGVSTTSEAEDDRSSVDSLLDSALCVQNSRTRESGMSSAVTEKAISSAAGSNHSQQEHPGRLDETVDPIWRVPAISANLTTPTLPSRSRPRPPANTVRSQSPPGGGSLWALPSRSRRRTDVMKRRKQKNSPKKQKRHQSSPIICDWSFADTPDGTESDDPLQENYEPSPTLKGAVYIREKRKNPLSANRMNFTHSYRKRSFSQESYVPHSQAVLSGPADNKHDLIDLERQLTTAPIGCAPESAPALDKAPRSIMDASAPNFKSNIATNESSSTGKKRARTTIGPGEARLIVQLRQVQGMKWKDILDHFPQKNLAQLLQWNHSHWNERRVNPPRLSAPWSKVELVKLDRLKDQPDLTWSGIRAELPGRSHAEIEFELLQLWAGEDVGSTSKTSLLRATSDE</sequence>
<feature type="compositionally biased region" description="Basic and acidic residues" evidence="1">
    <location>
        <begin position="112"/>
        <end position="126"/>
    </location>
</feature>
<feature type="compositionally biased region" description="Basic residues" evidence="1">
    <location>
        <begin position="269"/>
        <end position="284"/>
    </location>
</feature>
<feature type="region of interest" description="Disordered" evidence="1">
    <location>
        <begin position="1"/>
        <end position="36"/>
    </location>
</feature>
<feature type="compositionally biased region" description="Polar residues" evidence="1">
    <location>
        <begin position="171"/>
        <end position="186"/>
    </location>
</feature>
<accession>A0ABR4LZR9</accession>
<feature type="compositionally biased region" description="Basic and acidic residues" evidence="1">
    <location>
        <begin position="18"/>
        <end position="36"/>
    </location>
</feature>
<dbReference type="Gene3D" id="1.10.20.10">
    <property type="entry name" value="Histone, subunit A"/>
    <property type="match status" value="1"/>
</dbReference>
<organism evidence="2 3">
    <name type="scientific">Aspergillus lucknowensis</name>
    <dbReference type="NCBI Taxonomy" id="176173"/>
    <lineage>
        <taxon>Eukaryota</taxon>
        <taxon>Fungi</taxon>
        <taxon>Dikarya</taxon>
        <taxon>Ascomycota</taxon>
        <taxon>Pezizomycotina</taxon>
        <taxon>Eurotiomycetes</taxon>
        <taxon>Eurotiomycetidae</taxon>
        <taxon>Eurotiales</taxon>
        <taxon>Aspergillaceae</taxon>
        <taxon>Aspergillus</taxon>
        <taxon>Aspergillus subgen. Nidulantes</taxon>
    </lineage>
</organism>
<dbReference type="InterPro" id="IPR018465">
    <property type="entry name" value="Scm3/HJURP"/>
</dbReference>
<feature type="region of interest" description="Disordered" evidence="1">
    <location>
        <begin position="80"/>
        <end position="319"/>
    </location>
</feature>
<dbReference type="PANTHER" id="PTHR15992">
    <property type="entry name" value="HOLLIDAY JUNCTION RECOGNITION PROTEIN"/>
    <property type="match status" value="1"/>
</dbReference>
<protein>
    <recommendedName>
        <fullName evidence="4">Myb-like DNA-binding domain protein</fullName>
    </recommendedName>
</protein>
<evidence type="ECO:0000256" key="1">
    <source>
        <dbReference type="SAM" id="MobiDB-lite"/>
    </source>
</evidence>
<keyword evidence="3" id="KW-1185">Reference proteome</keyword>
<dbReference type="RefSeq" id="XP_070889031.1">
    <property type="nucleotide sequence ID" value="XM_071027035.1"/>
</dbReference>
<feature type="compositionally biased region" description="Basic residues" evidence="1">
    <location>
        <begin position="1"/>
        <end position="10"/>
    </location>
</feature>
<name>A0ABR4LZR9_9EURO</name>
<dbReference type="GeneID" id="98142107"/>
<reference evidence="2 3" key="1">
    <citation type="submission" date="2024-07" db="EMBL/GenBank/DDBJ databases">
        <title>Section-level genome sequencing and comparative genomics of Aspergillus sections Usti and Cavernicolus.</title>
        <authorList>
            <consortium name="Lawrence Berkeley National Laboratory"/>
            <person name="Nybo J.L."/>
            <person name="Vesth T.C."/>
            <person name="Theobald S."/>
            <person name="Frisvad J.C."/>
            <person name="Larsen T.O."/>
            <person name="Kjaerboelling I."/>
            <person name="Rothschild-Mancinelli K."/>
            <person name="Lyhne E.K."/>
            <person name="Kogle M.E."/>
            <person name="Barry K."/>
            <person name="Clum A."/>
            <person name="Na H."/>
            <person name="Ledsgaard L."/>
            <person name="Lin J."/>
            <person name="Lipzen A."/>
            <person name="Kuo A."/>
            <person name="Riley R."/>
            <person name="Mondo S."/>
            <person name="Labutti K."/>
            <person name="Haridas S."/>
            <person name="Pangalinan J."/>
            <person name="Salamov A.A."/>
            <person name="Simmons B.A."/>
            <person name="Magnuson J.K."/>
            <person name="Chen J."/>
            <person name="Drula E."/>
            <person name="Henrissat B."/>
            <person name="Wiebenga A."/>
            <person name="Lubbers R.J."/>
            <person name="Gomes A.C."/>
            <person name="Macurrencykelacurrency M.R."/>
            <person name="Stajich J."/>
            <person name="Grigoriev I.V."/>
            <person name="Mortensen U.H."/>
            <person name="De Vries R.P."/>
            <person name="Baker S.E."/>
            <person name="Andersen M.R."/>
        </authorList>
    </citation>
    <scope>NUCLEOTIDE SEQUENCE [LARGE SCALE GENOMIC DNA]</scope>
    <source>
        <strain evidence="2 3">CBS 449.75</strain>
    </source>
</reference>
<evidence type="ECO:0000313" key="3">
    <source>
        <dbReference type="Proteomes" id="UP001610432"/>
    </source>
</evidence>
<feature type="compositionally biased region" description="Basic and acidic residues" evidence="1">
    <location>
        <begin position="201"/>
        <end position="210"/>
    </location>
</feature>
<dbReference type="PANTHER" id="PTHR15992:SF5">
    <property type="entry name" value="HOLLIDAY JUNCTION RECOGNITION PROTEIN"/>
    <property type="match status" value="1"/>
</dbReference>
<dbReference type="Proteomes" id="UP001610432">
    <property type="component" value="Unassembled WGS sequence"/>
</dbReference>
<evidence type="ECO:0008006" key="4">
    <source>
        <dbReference type="Google" id="ProtNLM"/>
    </source>
</evidence>
<dbReference type="Pfam" id="PF10384">
    <property type="entry name" value="Scm3"/>
    <property type="match status" value="1"/>
</dbReference>
<dbReference type="InterPro" id="IPR009072">
    <property type="entry name" value="Histone-fold"/>
</dbReference>